<proteinExistence type="predicted"/>
<sequence>LSQCGVTDEGCAALSSALRSNSTHLRELDLSKNNVGVAGVKLISDGLKDPHCKLEIL</sequence>
<gene>
    <name evidence="3" type="ORF">M9458_000819</name>
</gene>
<reference evidence="3 4" key="1">
    <citation type="submission" date="2024-05" db="EMBL/GenBank/DDBJ databases">
        <title>Genome sequencing and assembly of Indian major carp, Cirrhinus mrigala (Hamilton, 1822).</title>
        <authorList>
            <person name="Mohindra V."/>
            <person name="Chowdhury L.M."/>
            <person name="Lal K."/>
            <person name="Jena J.K."/>
        </authorList>
    </citation>
    <scope>NUCLEOTIDE SEQUENCE [LARGE SCALE GENOMIC DNA]</scope>
    <source>
        <strain evidence="3">CM1030</strain>
        <tissue evidence="3">Blood</tissue>
    </source>
</reference>
<organism evidence="3 4">
    <name type="scientific">Cirrhinus mrigala</name>
    <name type="common">Mrigala</name>
    <dbReference type="NCBI Taxonomy" id="683832"/>
    <lineage>
        <taxon>Eukaryota</taxon>
        <taxon>Metazoa</taxon>
        <taxon>Chordata</taxon>
        <taxon>Craniata</taxon>
        <taxon>Vertebrata</taxon>
        <taxon>Euteleostomi</taxon>
        <taxon>Actinopterygii</taxon>
        <taxon>Neopterygii</taxon>
        <taxon>Teleostei</taxon>
        <taxon>Ostariophysi</taxon>
        <taxon>Cypriniformes</taxon>
        <taxon>Cyprinidae</taxon>
        <taxon>Labeoninae</taxon>
        <taxon>Labeonini</taxon>
        <taxon>Cirrhinus</taxon>
    </lineage>
</organism>
<dbReference type="Proteomes" id="UP001529510">
    <property type="component" value="Unassembled WGS sequence"/>
</dbReference>
<dbReference type="PANTHER" id="PTHR24106">
    <property type="entry name" value="NACHT, LRR AND CARD DOMAINS-CONTAINING"/>
    <property type="match status" value="1"/>
</dbReference>
<dbReference type="AlphaFoldDB" id="A0ABD0RXH9"/>
<evidence type="ECO:0000256" key="1">
    <source>
        <dbReference type="ARBA" id="ARBA00022614"/>
    </source>
</evidence>
<dbReference type="SUPFAM" id="SSF52047">
    <property type="entry name" value="RNI-like"/>
    <property type="match status" value="1"/>
</dbReference>
<dbReference type="InterPro" id="IPR032675">
    <property type="entry name" value="LRR_dom_sf"/>
</dbReference>
<evidence type="ECO:0000256" key="2">
    <source>
        <dbReference type="ARBA" id="ARBA00022737"/>
    </source>
</evidence>
<dbReference type="Pfam" id="PF13516">
    <property type="entry name" value="LRR_6"/>
    <property type="match status" value="2"/>
</dbReference>
<comment type="caution">
    <text evidence="3">The sequence shown here is derived from an EMBL/GenBank/DDBJ whole genome shotgun (WGS) entry which is preliminary data.</text>
</comment>
<feature type="non-terminal residue" evidence="3">
    <location>
        <position position="57"/>
    </location>
</feature>
<dbReference type="InterPro" id="IPR051261">
    <property type="entry name" value="NLR"/>
</dbReference>
<evidence type="ECO:0000313" key="4">
    <source>
        <dbReference type="Proteomes" id="UP001529510"/>
    </source>
</evidence>
<feature type="non-terminal residue" evidence="3">
    <location>
        <position position="1"/>
    </location>
</feature>
<dbReference type="SMART" id="SM00368">
    <property type="entry name" value="LRR_RI"/>
    <property type="match status" value="2"/>
</dbReference>
<keyword evidence="2" id="KW-0677">Repeat</keyword>
<protein>
    <submittedName>
        <fullName evidence="3">Uncharacterized protein</fullName>
    </submittedName>
</protein>
<evidence type="ECO:0000313" key="3">
    <source>
        <dbReference type="EMBL" id="KAL0202801.1"/>
    </source>
</evidence>
<keyword evidence="4" id="KW-1185">Reference proteome</keyword>
<dbReference type="Gene3D" id="3.80.10.10">
    <property type="entry name" value="Ribonuclease Inhibitor"/>
    <property type="match status" value="1"/>
</dbReference>
<name>A0ABD0RXH9_CIRMR</name>
<keyword evidence="1" id="KW-0433">Leucine-rich repeat</keyword>
<accession>A0ABD0RXH9</accession>
<dbReference type="EMBL" id="JAMKFB020000001">
    <property type="protein sequence ID" value="KAL0202801.1"/>
    <property type="molecule type" value="Genomic_DNA"/>
</dbReference>
<dbReference type="InterPro" id="IPR001611">
    <property type="entry name" value="Leu-rich_rpt"/>
</dbReference>